<evidence type="ECO:0000256" key="2">
    <source>
        <dbReference type="ARBA" id="ARBA00022741"/>
    </source>
</evidence>
<evidence type="ECO:0000256" key="1">
    <source>
        <dbReference type="ARBA" id="ARBA00006270"/>
    </source>
</evidence>
<organism evidence="4 5">
    <name type="scientific">Ichthyophthirius multifiliis</name>
    <name type="common">White spot disease agent</name>
    <name type="synonym">Ich</name>
    <dbReference type="NCBI Taxonomy" id="5932"/>
    <lineage>
        <taxon>Eukaryota</taxon>
        <taxon>Sar</taxon>
        <taxon>Alveolata</taxon>
        <taxon>Ciliophora</taxon>
        <taxon>Intramacronucleata</taxon>
        <taxon>Oligohymenophorea</taxon>
        <taxon>Hymenostomatida</taxon>
        <taxon>Ophryoglenina</taxon>
        <taxon>Ichthyophthirius</taxon>
    </lineage>
</organism>
<evidence type="ECO:0000313" key="4">
    <source>
        <dbReference type="EMBL" id="EGR34048.1"/>
    </source>
</evidence>
<dbReference type="Gene3D" id="3.40.50.300">
    <property type="entry name" value="P-loop containing nucleotide triphosphate hydrolases"/>
    <property type="match status" value="1"/>
</dbReference>
<dbReference type="Proteomes" id="UP000008983">
    <property type="component" value="Unassembled WGS sequence"/>
</dbReference>
<dbReference type="STRING" id="857967.G0QL55"/>
<dbReference type="PANTHER" id="PTHR47981">
    <property type="entry name" value="RAB FAMILY"/>
    <property type="match status" value="1"/>
</dbReference>
<dbReference type="AlphaFoldDB" id="G0QL55"/>
<dbReference type="PANTHER" id="PTHR47981:SF20">
    <property type="entry name" value="RAS-RELATED PROTEIN RAB-7A"/>
    <property type="match status" value="1"/>
</dbReference>
<dbReference type="SUPFAM" id="SSF52540">
    <property type="entry name" value="P-loop containing nucleoside triphosphate hydrolases"/>
    <property type="match status" value="1"/>
</dbReference>
<keyword evidence="5" id="KW-1185">Reference proteome</keyword>
<dbReference type="EMBL" id="GL983217">
    <property type="protein sequence ID" value="EGR34048.1"/>
    <property type="molecule type" value="Genomic_DNA"/>
</dbReference>
<proteinExistence type="inferred from homology"/>
<dbReference type="InterPro" id="IPR001806">
    <property type="entry name" value="Small_GTPase"/>
</dbReference>
<accession>G0QL55</accession>
<dbReference type="RefSeq" id="XP_004039352.1">
    <property type="nucleotide sequence ID" value="XM_004039304.1"/>
</dbReference>
<evidence type="ECO:0000313" key="5">
    <source>
        <dbReference type="Proteomes" id="UP000008983"/>
    </source>
</evidence>
<dbReference type="OrthoDB" id="9989112at2759"/>
<dbReference type="Pfam" id="PF00071">
    <property type="entry name" value="Ras"/>
    <property type="match status" value="1"/>
</dbReference>
<dbReference type="GO" id="GO:0005525">
    <property type="term" value="F:GTP binding"/>
    <property type="evidence" value="ECO:0007669"/>
    <property type="project" value="UniProtKB-KW"/>
</dbReference>
<evidence type="ECO:0000256" key="3">
    <source>
        <dbReference type="ARBA" id="ARBA00023134"/>
    </source>
</evidence>
<gene>
    <name evidence="4" type="ORF">IMG5_025740</name>
</gene>
<protein>
    <submittedName>
        <fullName evidence="4">Phage head-tail family protein, putative</fullName>
    </submittedName>
</protein>
<sequence length="181" mass="21318">MGEIFKNIRNQIRKNGDQDVNFEDFKQYFEKYKYIHSKCGENCPHLKRFYARLGLIQAKYKRKILKMKDATISVYDKNDKLPIINNSQQLRKNLSTNYSLVKSEPIGAFNERDAGVGKTALLQKYINNQFPEYYNQTLGCEFHNKQIQLNENTVASLNLWDCGSKLIQNYHTINIYYKVIV</sequence>
<dbReference type="InterPro" id="IPR027417">
    <property type="entry name" value="P-loop_NTPase"/>
</dbReference>
<keyword evidence="3" id="KW-0342">GTP-binding</keyword>
<name>G0QL55_ICHMU</name>
<reference evidence="4 5" key="1">
    <citation type="submission" date="2011-07" db="EMBL/GenBank/DDBJ databases">
        <authorList>
            <person name="Coyne R."/>
            <person name="Brami D."/>
            <person name="Johnson J."/>
            <person name="Hostetler J."/>
            <person name="Hannick L."/>
            <person name="Clark T."/>
            <person name="Cassidy-Hanley D."/>
            <person name="Inman J."/>
        </authorList>
    </citation>
    <scope>NUCLEOTIDE SEQUENCE [LARGE SCALE GENOMIC DNA]</scope>
    <source>
        <strain evidence="4 5">G5</strain>
    </source>
</reference>
<dbReference type="GO" id="GO:0003924">
    <property type="term" value="F:GTPase activity"/>
    <property type="evidence" value="ECO:0007669"/>
    <property type="project" value="InterPro"/>
</dbReference>
<comment type="similarity">
    <text evidence="1">Belongs to the small GTPase superfamily. Rab family.</text>
</comment>
<dbReference type="GeneID" id="14910237"/>
<keyword evidence="2" id="KW-0547">Nucleotide-binding</keyword>
<dbReference type="InParanoid" id="G0QL55"/>